<keyword evidence="1" id="KW-0732">Signal</keyword>
<dbReference type="AlphaFoldDB" id="A0A6L7GCG4"/>
<dbReference type="Proteomes" id="UP000473531">
    <property type="component" value="Unassembled WGS sequence"/>
</dbReference>
<evidence type="ECO:0000313" key="2">
    <source>
        <dbReference type="EMBL" id="MXP13597.1"/>
    </source>
</evidence>
<feature type="chain" id="PRO_5026841703" evidence="1">
    <location>
        <begin position="21"/>
        <end position="186"/>
    </location>
</feature>
<accession>A0A6L7GCG4</accession>
<sequence>MKFKILAAVSVMIISTSAAAQDRQVEIRVGQSTEKAQPEASQYQSVPVSERRIVKMMPENTIVQLSPLQEITSKRIDVGDKVAFAVVSDVVEGGSVVIPRGSTVQGSISWKTGRAIGGKSGKFEVTFDNVAVRGKRYAMRGQHRQEGRGNTVGALLGSIIISGRSAVMLPGDLVNAFTAVPIPYEI</sequence>
<dbReference type="OrthoDB" id="117664at2"/>
<name>A0A6L7GCG4_9SPHN</name>
<dbReference type="RefSeq" id="WP_160599856.1">
    <property type="nucleotide sequence ID" value="NZ_WTYU01000001.1"/>
</dbReference>
<organism evidence="2 3">
    <name type="scientific">Allopontixanthobacter confluentis</name>
    <dbReference type="NCBI Taxonomy" id="1849021"/>
    <lineage>
        <taxon>Bacteria</taxon>
        <taxon>Pseudomonadati</taxon>
        <taxon>Pseudomonadota</taxon>
        <taxon>Alphaproteobacteria</taxon>
        <taxon>Sphingomonadales</taxon>
        <taxon>Erythrobacteraceae</taxon>
        <taxon>Allopontixanthobacter</taxon>
    </lineage>
</organism>
<gene>
    <name evidence="2" type="ORF">GRI44_02360</name>
</gene>
<proteinExistence type="predicted"/>
<dbReference type="EMBL" id="WTYU01000001">
    <property type="protein sequence ID" value="MXP13597.1"/>
    <property type="molecule type" value="Genomic_DNA"/>
</dbReference>
<protein>
    <submittedName>
        <fullName evidence="2">Uncharacterized protein</fullName>
    </submittedName>
</protein>
<reference evidence="2 3" key="1">
    <citation type="submission" date="2019-12" db="EMBL/GenBank/DDBJ databases">
        <title>Genomic-based taxomic classification of the family Erythrobacteraceae.</title>
        <authorList>
            <person name="Xu L."/>
        </authorList>
    </citation>
    <scope>NUCLEOTIDE SEQUENCE [LARGE SCALE GENOMIC DNA]</scope>
    <source>
        <strain evidence="2 3">KCTC 52259</strain>
    </source>
</reference>
<evidence type="ECO:0000256" key="1">
    <source>
        <dbReference type="SAM" id="SignalP"/>
    </source>
</evidence>
<feature type="signal peptide" evidence="1">
    <location>
        <begin position="1"/>
        <end position="20"/>
    </location>
</feature>
<evidence type="ECO:0000313" key="3">
    <source>
        <dbReference type="Proteomes" id="UP000473531"/>
    </source>
</evidence>
<comment type="caution">
    <text evidence="2">The sequence shown here is derived from an EMBL/GenBank/DDBJ whole genome shotgun (WGS) entry which is preliminary data.</text>
</comment>
<keyword evidence="3" id="KW-1185">Reference proteome</keyword>